<evidence type="ECO:0000313" key="2">
    <source>
        <dbReference type="EMBL" id="CAK8691861.1"/>
    </source>
</evidence>
<evidence type="ECO:0000313" key="3">
    <source>
        <dbReference type="Proteomes" id="UP001642483"/>
    </source>
</evidence>
<gene>
    <name evidence="2" type="ORF">CVLEPA_LOCUS24609</name>
</gene>
<name>A0ABP0GLW1_CLALP</name>
<sequence>MPILWFAWSGLGLVNGKTGIPNCPLPFCFKGPFFFILWLVLNPEMDWNDICRISLLKDGCLTEYAYLGTDEGMMAEHDRRGGFQKFTKYEAFIIANSNCSSFQIRGENYRLVERENNVHTYESITRTIVCGKHSQFVIIVSACCYYQVSRVRNACQKSVICGLEYIKAIENC</sequence>
<accession>A0ABP0GLW1</accession>
<evidence type="ECO:0000256" key="1">
    <source>
        <dbReference type="SAM" id="SignalP"/>
    </source>
</evidence>
<keyword evidence="1" id="KW-0732">Signal</keyword>
<feature type="signal peptide" evidence="1">
    <location>
        <begin position="1"/>
        <end position="16"/>
    </location>
</feature>
<dbReference type="SUPFAM" id="SSF55770">
    <property type="entry name" value="Profilin (actin-binding protein)"/>
    <property type="match status" value="1"/>
</dbReference>
<proteinExistence type="predicted"/>
<comment type="caution">
    <text evidence="2">The sequence shown here is derived from an EMBL/GenBank/DDBJ whole genome shotgun (WGS) entry which is preliminary data.</text>
</comment>
<dbReference type="EMBL" id="CAWYQH010000125">
    <property type="protein sequence ID" value="CAK8691861.1"/>
    <property type="molecule type" value="Genomic_DNA"/>
</dbReference>
<reference evidence="2 3" key="1">
    <citation type="submission" date="2024-02" db="EMBL/GenBank/DDBJ databases">
        <authorList>
            <person name="Daric V."/>
            <person name="Darras S."/>
        </authorList>
    </citation>
    <scope>NUCLEOTIDE SEQUENCE [LARGE SCALE GENOMIC DNA]</scope>
</reference>
<keyword evidence="3" id="KW-1185">Reference proteome</keyword>
<protein>
    <submittedName>
        <fullName evidence="2">Uncharacterized protein</fullName>
    </submittedName>
</protein>
<feature type="chain" id="PRO_5045513816" evidence="1">
    <location>
        <begin position="17"/>
        <end position="172"/>
    </location>
</feature>
<organism evidence="2 3">
    <name type="scientific">Clavelina lepadiformis</name>
    <name type="common">Light-bulb sea squirt</name>
    <name type="synonym">Ascidia lepadiformis</name>
    <dbReference type="NCBI Taxonomy" id="159417"/>
    <lineage>
        <taxon>Eukaryota</taxon>
        <taxon>Metazoa</taxon>
        <taxon>Chordata</taxon>
        <taxon>Tunicata</taxon>
        <taxon>Ascidiacea</taxon>
        <taxon>Aplousobranchia</taxon>
        <taxon>Clavelinidae</taxon>
        <taxon>Clavelina</taxon>
    </lineage>
</organism>
<dbReference type="Proteomes" id="UP001642483">
    <property type="component" value="Unassembled WGS sequence"/>
</dbReference>
<dbReference type="InterPro" id="IPR036140">
    <property type="entry name" value="PFN_sf"/>
</dbReference>